<organism evidence="4 5">
    <name type="scientific">Clostridium tarantellae</name>
    <dbReference type="NCBI Taxonomy" id="39493"/>
    <lineage>
        <taxon>Bacteria</taxon>
        <taxon>Bacillati</taxon>
        <taxon>Bacillota</taxon>
        <taxon>Clostridia</taxon>
        <taxon>Eubacteriales</taxon>
        <taxon>Clostridiaceae</taxon>
        <taxon>Clostridium</taxon>
    </lineage>
</organism>
<keyword evidence="5" id="KW-1185">Reference proteome</keyword>
<dbReference type="InterPro" id="IPR051941">
    <property type="entry name" value="BG_Antigen-Binding_Lectin"/>
</dbReference>
<dbReference type="Pfam" id="PF00754">
    <property type="entry name" value="F5_F8_type_C"/>
    <property type="match status" value="3"/>
</dbReference>
<dbReference type="RefSeq" id="WP_170272223.1">
    <property type="nucleotide sequence ID" value="NZ_WHJC01000194.1"/>
</dbReference>
<dbReference type="InterPro" id="IPR008979">
    <property type="entry name" value="Galactose-bd-like_sf"/>
</dbReference>
<feature type="domain" description="F5/8 type C" evidence="3">
    <location>
        <begin position="786"/>
        <end position="930"/>
    </location>
</feature>
<dbReference type="PANTHER" id="PTHR45713">
    <property type="entry name" value="FTP DOMAIN-CONTAINING PROTEIN"/>
    <property type="match status" value="1"/>
</dbReference>
<evidence type="ECO:0000256" key="1">
    <source>
        <dbReference type="ARBA" id="ARBA00023295"/>
    </source>
</evidence>
<evidence type="ECO:0000259" key="3">
    <source>
        <dbReference type="PROSITE" id="PS50022"/>
    </source>
</evidence>
<feature type="domain" description="F5/8 type C" evidence="3">
    <location>
        <begin position="477"/>
        <end position="624"/>
    </location>
</feature>
<dbReference type="GO" id="GO:0016798">
    <property type="term" value="F:hydrolase activity, acting on glycosyl bonds"/>
    <property type="evidence" value="ECO:0007669"/>
    <property type="project" value="UniProtKB-KW"/>
</dbReference>
<evidence type="ECO:0000256" key="2">
    <source>
        <dbReference type="SAM" id="MobiDB-lite"/>
    </source>
</evidence>
<feature type="region of interest" description="Disordered" evidence="2">
    <location>
        <begin position="933"/>
        <end position="969"/>
    </location>
</feature>
<keyword evidence="1" id="KW-0378">Hydrolase</keyword>
<dbReference type="InterPro" id="IPR000421">
    <property type="entry name" value="FA58C"/>
</dbReference>
<keyword evidence="1" id="KW-0326">Glycosidase</keyword>
<comment type="caution">
    <text evidence="4">The sequence shown here is derived from an EMBL/GenBank/DDBJ whole genome shotgun (WGS) entry which is preliminary data.</text>
</comment>
<evidence type="ECO:0000313" key="4">
    <source>
        <dbReference type="EMBL" id="MPQ44323.1"/>
    </source>
</evidence>
<dbReference type="PROSITE" id="PS50022">
    <property type="entry name" value="FA58C_3"/>
    <property type="match status" value="4"/>
</dbReference>
<feature type="domain" description="F5/8 type C" evidence="3">
    <location>
        <begin position="934"/>
        <end position="995"/>
    </location>
</feature>
<reference evidence="4 5" key="1">
    <citation type="submission" date="2019-10" db="EMBL/GenBank/DDBJ databases">
        <title>The Genome Sequence of Clostridium tarantellae Isolated from Fish Brain.</title>
        <authorList>
            <person name="Bano L."/>
            <person name="Kiel M."/>
            <person name="Sales G."/>
            <person name="Doxey A.C."/>
            <person name="Mansfield M.J."/>
            <person name="Schiavone M."/>
            <person name="Rossetto O."/>
            <person name="Pirazzini M."/>
            <person name="Dobrindt U."/>
            <person name="Montecucco C."/>
        </authorList>
    </citation>
    <scope>NUCLEOTIDE SEQUENCE [LARGE SCALE GENOMIC DNA]</scope>
    <source>
        <strain evidence="4 5">DSM 3997</strain>
    </source>
</reference>
<protein>
    <recommendedName>
        <fullName evidence="3">F5/8 type C domain-containing protein</fullName>
    </recommendedName>
</protein>
<feature type="domain" description="F5/8 type C" evidence="3">
    <location>
        <begin position="634"/>
        <end position="782"/>
    </location>
</feature>
<name>A0A6I1MNI7_9CLOT</name>
<feature type="non-terminal residue" evidence="4">
    <location>
        <position position="995"/>
    </location>
</feature>
<dbReference type="AlphaFoldDB" id="A0A6I1MNI7"/>
<dbReference type="PANTHER" id="PTHR45713:SF6">
    <property type="entry name" value="F5_8 TYPE C DOMAIN-CONTAINING PROTEIN"/>
    <property type="match status" value="1"/>
</dbReference>
<dbReference type="Gene3D" id="2.60.120.260">
    <property type="entry name" value="Galactose-binding domain-like"/>
    <property type="match status" value="7"/>
</dbReference>
<accession>A0A6I1MNI7</accession>
<sequence>MYKPLSLSNESPPMPLPEPTIITAIDLILLNDNNLGTAVNQFNFSKGWNYEKLTEAEAYNSDNHWTIEVGATLTVTFASPKFHIVAIKDANHGIMTLSIDDGPEMDIDLYSSKREFKQIVYESSVLSTKEHKIVLKCSGRKNASAKGMAASIDAIFIEPMPVPTPLPLPINTTNLSLLNDGNIGTDVNQFNFSSGWNYEKLTEAEAYKGDNHWTVETGATLTVTFASPKFHIVAIKDANHGIMTLSIDDGAEMDIDLYSSKREFKQIVYESSVLSMKQHKIVIKCSGRKNTSAKGMAASIDAIFIEPMPIIDPIPEPMPIGPIIDTTDLILLNDNNLGTAVNQFNFSKGWNYEKLTEAEAYKGDNHWTVEAGATLTVTFASPKFHIVAIKDANHGIMTLSIDDGPEMDIDLYSSKREFKQIVYESSVLSMKQHKIVIKCSGRKNANAKGMAASIDAIFIEPMPIIDPIPEPIPILPPTPIDINPISPSINLALKKIAISSSNETNTLTPNYVTDGDTSSKMSRWSSGSFINGEQWIYVDLGEPTDFDTIKIYWEAANALIYRIETSTDATTWNSIYRTTNGQGKTEEISLLSMQKARFVRIYCEKNNSTVSPTVSIYEIEIFNMYKSSNESNLMPSPTNSIPNSPNPMEMEHSTNLAMKKPAMDSSNSSSAMYVTDGRTSRWSSGNFANGHQWIYVDLGAATEFDTVKIHWGRDYATIYKIETSNDATNWSSAYRTTNGQGKMEKISLDSMQNARFVRVYCERNHPIVAPTVSIYEIEIYNMSGSSTPTSPTTPPNPVKPSINLALKKPAMDSSNSSSAMYVTDGRTSRWSSGNFANGHQWIYVDLGTATEFDTVKIHWGRDYATIYRIETSNDATNWSSIYRTTNGQGKMEKISLSSMQNARFVRVYCERNYPIVAPTVSIYEIEICNMSGSSTPTSPTTPPNPMKPSTNLALKKPAMDSSNSSSAMYVTDGRTSRWSSGNFANGHQWIYVDLG</sequence>
<proteinExistence type="predicted"/>
<evidence type="ECO:0000313" key="5">
    <source>
        <dbReference type="Proteomes" id="UP000430345"/>
    </source>
</evidence>
<dbReference type="Proteomes" id="UP000430345">
    <property type="component" value="Unassembled WGS sequence"/>
</dbReference>
<dbReference type="SUPFAM" id="SSF49785">
    <property type="entry name" value="Galactose-binding domain-like"/>
    <property type="match status" value="3"/>
</dbReference>
<gene>
    <name evidence="4" type="ORF">GBZ86_11185</name>
</gene>
<dbReference type="EMBL" id="WHJC01000194">
    <property type="protein sequence ID" value="MPQ44323.1"/>
    <property type="molecule type" value="Genomic_DNA"/>
</dbReference>